<sequence>MCTVADKQRRSDFAIHGSSTSPVLEMLKRPAVIHQRFQRRPLLSNSQTGISVPFCNMFSCGCTPPPNRICCNDYKYDFATRKCRLLL</sequence>
<dbReference type="OrthoDB" id="6441552at2759"/>
<reference evidence="1 2" key="1">
    <citation type="journal article" date="2019" name="Sci. Rep.">
        <title>Orb-weaving spider Araneus ventricosus genome elucidates the spidroin gene catalogue.</title>
        <authorList>
            <person name="Kono N."/>
            <person name="Nakamura H."/>
            <person name="Ohtoshi R."/>
            <person name="Moran D.A.P."/>
            <person name="Shinohara A."/>
            <person name="Yoshida Y."/>
            <person name="Fujiwara M."/>
            <person name="Mori M."/>
            <person name="Tomita M."/>
            <person name="Arakawa K."/>
        </authorList>
    </citation>
    <scope>NUCLEOTIDE SEQUENCE [LARGE SCALE GENOMIC DNA]</scope>
</reference>
<evidence type="ECO:0000313" key="2">
    <source>
        <dbReference type="Proteomes" id="UP000499080"/>
    </source>
</evidence>
<gene>
    <name evidence="1" type="ORF">AVEN_204880_1</name>
</gene>
<accession>A0A4Y2TB98</accession>
<evidence type="ECO:0000313" key="1">
    <source>
        <dbReference type="EMBL" id="GBN97260.1"/>
    </source>
</evidence>
<proteinExistence type="predicted"/>
<dbReference type="Proteomes" id="UP000499080">
    <property type="component" value="Unassembled WGS sequence"/>
</dbReference>
<protein>
    <submittedName>
        <fullName evidence="1">Uncharacterized protein</fullName>
    </submittedName>
</protein>
<dbReference type="AlphaFoldDB" id="A0A4Y2TB98"/>
<name>A0A4Y2TB98_ARAVE</name>
<comment type="caution">
    <text evidence="1">The sequence shown here is derived from an EMBL/GenBank/DDBJ whole genome shotgun (WGS) entry which is preliminary data.</text>
</comment>
<keyword evidence="2" id="KW-1185">Reference proteome</keyword>
<dbReference type="EMBL" id="BGPR01027065">
    <property type="protein sequence ID" value="GBN97260.1"/>
    <property type="molecule type" value="Genomic_DNA"/>
</dbReference>
<organism evidence="1 2">
    <name type="scientific">Araneus ventricosus</name>
    <name type="common">Orbweaver spider</name>
    <name type="synonym">Epeira ventricosa</name>
    <dbReference type="NCBI Taxonomy" id="182803"/>
    <lineage>
        <taxon>Eukaryota</taxon>
        <taxon>Metazoa</taxon>
        <taxon>Ecdysozoa</taxon>
        <taxon>Arthropoda</taxon>
        <taxon>Chelicerata</taxon>
        <taxon>Arachnida</taxon>
        <taxon>Araneae</taxon>
        <taxon>Araneomorphae</taxon>
        <taxon>Entelegynae</taxon>
        <taxon>Araneoidea</taxon>
        <taxon>Araneidae</taxon>
        <taxon>Araneus</taxon>
    </lineage>
</organism>